<dbReference type="InterPro" id="IPR029033">
    <property type="entry name" value="His_PPase_superfam"/>
</dbReference>
<reference evidence="2 3" key="1">
    <citation type="submission" date="2012-02" db="EMBL/GenBank/DDBJ databases">
        <title>Whole genome shotgun sequence of Mobilicoccus pelagius NBRC 104925.</title>
        <authorList>
            <person name="Yoshida Y."/>
            <person name="Hosoyama A."/>
            <person name="Tsuchikane K."/>
            <person name="Katsumata H."/>
            <person name="Yamazaki S."/>
            <person name="Fujita N."/>
        </authorList>
    </citation>
    <scope>NUCLEOTIDE SEQUENCE [LARGE SCALE GENOMIC DNA]</scope>
    <source>
        <strain evidence="2 3">NBRC 104925</strain>
    </source>
</reference>
<evidence type="ECO:0000313" key="3">
    <source>
        <dbReference type="Proteomes" id="UP000004367"/>
    </source>
</evidence>
<dbReference type="EMBL" id="BAFE01000022">
    <property type="protein sequence ID" value="GAB47674.1"/>
    <property type="molecule type" value="Genomic_DNA"/>
</dbReference>
<dbReference type="PANTHER" id="PTHR48100">
    <property type="entry name" value="BROAD-SPECIFICITY PHOSPHATASE YOR283W-RELATED"/>
    <property type="match status" value="1"/>
</dbReference>
<name>H5UPL6_9MICO</name>
<dbReference type="Proteomes" id="UP000004367">
    <property type="component" value="Unassembled WGS sequence"/>
</dbReference>
<dbReference type="STRING" id="1089455.MOPEL_023_00140"/>
<dbReference type="InterPro" id="IPR001345">
    <property type="entry name" value="PG/BPGM_mutase_AS"/>
</dbReference>
<dbReference type="PROSITE" id="PS00175">
    <property type="entry name" value="PG_MUTASE"/>
    <property type="match status" value="1"/>
</dbReference>
<dbReference type="InterPro" id="IPR013078">
    <property type="entry name" value="His_Pase_superF_clade-1"/>
</dbReference>
<dbReference type="AlphaFoldDB" id="H5UPL6"/>
<comment type="caution">
    <text evidence="2">The sequence shown here is derived from an EMBL/GenBank/DDBJ whole genome shotgun (WGS) entry which is preliminary data.</text>
</comment>
<dbReference type="eggNOG" id="COG0406">
    <property type="taxonomic scope" value="Bacteria"/>
</dbReference>
<dbReference type="Gene3D" id="3.40.50.1240">
    <property type="entry name" value="Phosphoglycerate mutase-like"/>
    <property type="match status" value="1"/>
</dbReference>
<dbReference type="RefSeq" id="WP_009481572.1">
    <property type="nucleotide sequence ID" value="NZ_BAFE01000022.1"/>
</dbReference>
<proteinExistence type="predicted"/>
<dbReference type="PANTHER" id="PTHR48100:SF58">
    <property type="entry name" value="PE-PGRS FAMILY PROTEIN PE_PGRS11"/>
    <property type="match status" value="1"/>
</dbReference>
<dbReference type="GO" id="GO:0005737">
    <property type="term" value="C:cytoplasm"/>
    <property type="evidence" value="ECO:0007669"/>
    <property type="project" value="TreeGrafter"/>
</dbReference>
<dbReference type="SMART" id="SM00855">
    <property type="entry name" value="PGAM"/>
    <property type="match status" value="1"/>
</dbReference>
<organism evidence="2 3">
    <name type="scientific">Mobilicoccus pelagius NBRC 104925</name>
    <dbReference type="NCBI Taxonomy" id="1089455"/>
    <lineage>
        <taxon>Bacteria</taxon>
        <taxon>Bacillati</taxon>
        <taxon>Actinomycetota</taxon>
        <taxon>Actinomycetes</taxon>
        <taxon>Micrococcales</taxon>
        <taxon>Dermatophilaceae</taxon>
        <taxon>Mobilicoccus</taxon>
    </lineage>
</organism>
<dbReference type="InterPro" id="IPR050275">
    <property type="entry name" value="PGM_Phosphatase"/>
</dbReference>
<evidence type="ECO:0000313" key="2">
    <source>
        <dbReference type="EMBL" id="GAB47674.1"/>
    </source>
</evidence>
<feature type="region of interest" description="Disordered" evidence="1">
    <location>
        <begin position="195"/>
        <end position="224"/>
    </location>
</feature>
<evidence type="ECO:0000256" key="1">
    <source>
        <dbReference type="SAM" id="MobiDB-lite"/>
    </source>
</evidence>
<sequence>MRLLLVRHGQTTSNVGHHLDTAVPGADLTDLGRRQAAAIPAALAGESVGLVVVSDLVRTQQTAVPLVEALGTTPWIRPGIREISAGVYEMRNDDEAVEAYVEGVFGWAEDLDMRLAGGETGREVAARFDAVVDEVAAHVGDEGTAVLVSHGAIIRVWAGLRTHEIDLPYAATHWVPNTAMLTVTGRPGDWHLESWLEHPLGGPELGDRAHTGPGGETEAAAESH</sequence>
<gene>
    <name evidence="2" type="ORF">MOPEL_023_00140</name>
</gene>
<protein>
    <recommendedName>
        <fullName evidence="4">Phosphoglycerate mutase family protein</fullName>
    </recommendedName>
</protein>
<dbReference type="Pfam" id="PF00300">
    <property type="entry name" value="His_Phos_1"/>
    <property type="match status" value="1"/>
</dbReference>
<keyword evidence="3" id="KW-1185">Reference proteome</keyword>
<evidence type="ECO:0008006" key="4">
    <source>
        <dbReference type="Google" id="ProtNLM"/>
    </source>
</evidence>
<dbReference type="SUPFAM" id="SSF53254">
    <property type="entry name" value="Phosphoglycerate mutase-like"/>
    <property type="match status" value="1"/>
</dbReference>
<dbReference type="OrthoDB" id="9793115at2"/>
<dbReference type="CDD" id="cd07067">
    <property type="entry name" value="HP_PGM_like"/>
    <property type="match status" value="1"/>
</dbReference>
<accession>H5UPL6</accession>
<dbReference type="GO" id="GO:0016791">
    <property type="term" value="F:phosphatase activity"/>
    <property type="evidence" value="ECO:0007669"/>
    <property type="project" value="TreeGrafter"/>
</dbReference>